<keyword evidence="1" id="KW-0175">Coiled coil</keyword>
<feature type="compositionally biased region" description="Polar residues" evidence="2">
    <location>
        <begin position="346"/>
        <end position="356"/>
    </location>
</feature>
<evidence type="ECO:0000313" key="3">
    <source>
        <dbReference type="EMBL" id="EUC57608.1"/>
    </source>
</evidence>
<evidence type="ECO:0000256" key="1">
    <source>
        <dbReference type="SAM" id="Coils"/>
    </source>
</evidence>
<organism evidence="3 4">
    <name type="scientific">Rhizoctonia solani AG-3 Rhs1AP</name>
    <dbReference type="NCBI Taxonomy" id="1086054"/>
    <lineage>
        <taxon>Eukaryota</taxon>
        <taxon>Fungi</taxon>
        <taxon>Dikarya</taxon>
        <taxon>Basidiomycota</taxon>
        <taxon>Agaricomycotina</taxon>
        <taxon>Agaricomycetes</taxon>
        <taxon>Cantharellales</taxon>
        <taxon>Ceratobasidiaceae</taxon>
        <taxon>Rhizoctonia</taxon>
    </lineage>
</organism>
<reference evidence="4" key="1">
    <citation type="journal article" date="2014" name="Genome Announc.">
        <title>Draft genome sequence of the plant-pathogenic soil fungus Rhizoctonia solani anastomosis group 3 strain Rhs1AP.</title>
        <authorList>
            <person name="Cubeta M.A."/>
            <person name="Thomas E."/>
            <person name="Dean R.A."/>
            <person name="Jabaji S."/>
            <person name="Neate S.M."/>
            <person name="Tavantzis S."/>
            <person name="Toda T."/>
            <person name="Vilgalys R."/>
            <person name="Bharathan N."/>
            <person name="Fedorova-Abrams N."/>
            <person name="Pakala S.B."/>
            <person name="Pakala S.M."/>
            <person name="Zafar N."/>
            <person name="Joardar V."/>
            <person name="Losada L."/>
            <person name="Nierman W.C."/>
        </authorList>
    </citation>
    <scope>NUCLEOTIDE SEQUENCE [LARGE SCALE GENOMIC DNA]</scope>
    <source>
        <strain evidence="4">AG-3</strain>
    </source>
</reference>
<feature type="region of interest" description="Disordered" evidence="2">
    <location>
        <begin position="328"/>
        <end position="363"/>
    </location>
</feature>
<sequence>MGQAQASSTWDTYEPHCDIAPGMYRIIHDGTNKVLQIHEENHKTLIIRDRQGQGSDNSRAQNDHWFILRSGDAFIFKHYQSESYISGLLGLPVGAQPLCATRYPTTWAVRRKKDSLKCAITIPVDWDEFRPKDSYIGIGVNSTSVRLCIIPFAKKEELDQLWRLERIGDTTYEEDCANNARELERQLQAANSRCTSDELELLAMKQKLVAKEVELANMQSELGKQGEVLKAVQNASRKQAAELKEQHKVLDAIKKLLNAKEPTISEDDEKSEDSGVLREKVQEVFSGEKEPPNLEVGTDEAVKDDTVGDRGLEGADVENYAVENSLNKQVPSSTTQEQQRKGVESHSLSNATTEQSLPEPAAIPRIGIQTVQPLPASVEQKLAEIGFFHFG</sequence>
<feature type="coiled-coil region" evidence="1">
    <location>
        <begin position="173"/>
        <end position="221"/>
    </location>
</feature>
<dbReference type="Proteomes" id="UP000030108">
    <property type="component" value="Unassembled WGS sequence"/>
</dbReference>
<name>X8J5Q1_9AGAM</name>
<gene>
    <name evidence="3" type="ORF">RSOL_226090</name>
</gene>
<proteinExistence type="predicted"/>
<feature type="compositionally biased region" description="Polar residues" evidence="2">
    <location>
        <begin position="328"/>
        <end position="337"/>
    </location>
</feature>
<dbReference type="AlphaFoldDB" id="X8J5Q1"/>
<evidence type="ECO:0008006" key="5">
    <source>
        <dbReference type="Google" id="ProtNLM"/>
    </source>
</evidence>
<dbReference type="Gene3D" id="2.80.10.50">
    <property type="match status" value="1"/>
</dbReference>
<dbReference type="EMBL" id="JATN01000322">
    <property type="protein sequence ID" value="EUC57608.1"/>
    <property type="molecule type" value="Genomic_DNA"/>
</dbReference>
<protein>
    <recommendedName>
        <fullName evidence="5">Ricin B lectin domain-containing protein</fullName>
    </recommendedName>
</protein>
<accession>X8J5Q1</accession>
<evidence type="ECO:0000256" key="2">
    <source>
        <dbReference type="SAM" id="MobiDB-lite"/>
    </source>
</evidence>
<evidence type="ECO:0000313" key="4">
    <source>
        <dbReference type="Proteomes" id="UP000030108"/>
    </source>
</evidence>
<comment type="caution">
    <text evidence="3">The sequence shown here is derived from an EMBL/GenBank/DDBJ whole genome shotgun (WGS) entry which is preliminary data.</text>
</comment>